<dbReference type="SUPFAM" id="SSF56925">
    <property type="entry name" value="OMPA-like"/>
    <property type="match status" value="1"/>
</dbReference>
<evidence type="ECO:0000259" key="3">
    <source>
        <dbReference type="Pfam" id="PF13505"/>
    </source>
</evidence>
<dbReference type="STRING" id="456.Ljor_0396"/>
<name>A0A0W0V7M8_9GAMM</name>
<dbReference type="InterPro" id="IPR027385">
    <property type="entry name" value="Beta-barrel_OMP"/>
</dbReference>
<reference evidence="4 5" key="1">
    <citation type="submission" date="2015-11" db="EMBL/GenBank/DDBJ databases">
        <title>Genomic analysis of 38 Legionella species identifies large and diverse effector repertoires.</title>
        <authorList>
            <person name="Burstein D."/>
            <person name="Amaro F."/>
            <person name="Zusman T."/>
            <person name="Lifshitz Z."/>
            <person name="Cohen O."/>
            <person name="Gilbert J.A."/>
            <person name="Pupko T."/>
            <person name="Shuman H.A."/>
            <person name="Segal G."/>
        </authorList>
    </citation>
    <scope>NUCLEOTIDE SEQUENCE [LARGE SCALE GENOMIC DNA]</scope>
    <source>
        <strain evidence="4 5">BL-540</strain>
    </source>
</reference>
<evidence type="ECO:0000313" key="4">
    <source>
        <dbReference type="EMBL" id="KTD16090.1"/>
    </source>
</evidence>
<keyword evidence="5" id="KW-1185">Reference proteome</keyword>
<evidence type="ECO:0000256" key="2">
    <source>
        <dbReference type="SAM" id="SignalP"/>
    </source>
</evidence>
<keyword evidence="1 2" id="KW-0732">Signal</keyword>
<feature type="chain" id="PRO_5006914540" description="Outer membrane protein beta-barrel domain-containing protein" evidence="2">
    <location>
        <begin position="21"/>
        <end position="217"/>
    </location>
</feature>
<dbReference type="Gene3D" id="2.40.160.20">
    <property type="match status" value="1"/>
</dbReference>
<organism evidence="4 5">
    <name type="scientific">Legionella jordanis</name>
    <dbReference type="NCBI Taxonomy" id="456"/>
    <lineage>
        <taxon>Bacteria</taxon>
        <taxon>Pseudomonadati</taxon>
        <taxon>Pseudomonadota</taxon>
        <taxon>Gammaproteobacteria</taxon>
        <taxon>Legionellales</taxon>
        <taxon>Legionellaceae</taxon>
        <taxon>Legionella</taxon>
    </lineage>
</organism>
<gene>
    <name evidence="4" type="ORF">Ljor_0396</name>
</gene>
<dbReference type="EMBL" id="LNYJ01000011">
    <property type="protein sequence ID" value="KTD16090.1"/>
    <property type="molecule type" value="Genomic_DNA"/>
</dbReference>
<evidence type="ECO:0000256" key="1">
    <source>
        <dbReference type="ARBA" id="ARBA00022729"/>
    </source>
</evidence>
<dbReference type="PATRIC" id="fig|456.5.peg.421"/>
<protein>
    <recommendedName>
        <fullName evidence="3">Outer membrane protein beta-barrel domain-containing protein</fullName>
    </recommendedName>
</protein>
<dbReference type="AlphaFoldDB" id="A0A0W0V7M8"/>
<sequence length="217" mass="24004">MIKKILFTTLLTTSSTFGYAGEAGPPLFHHPLYIGVMGGYGSTTWQGLVPTEENQNLALSMSTPIDVTEGGGVWGVMAGYEFLSAFAVEFNYMRYPDAEISFDPMSLFSFENDNLVSFKTKTETLSLMAKIMLPINNSSLRLFSSAGAAGVHREDILVDDWRLSPTFAAGLNYRFKEHFMAELAGTYSAGYGESQLNPSNTYFPFLYAVTARLAYFF</sequence>
<dbReference type="Proteomes" id="UP000055035">
    <property type="component" value="Unassembled WGS sequence"/>
</dbReference>
<dbReference type="InterPro" id="IPR011250">
    <property type="entry name" value="OMP/PagP_B-barrel"/>
</dbReference>
<evidence type="ECO:0000313" key="5">
    <source>
        <dbReference type="Proteomes" id="UP000055035"/>
    </source>
</evidence>
<feature type="domain" description="Outer membrane protein beta-barrel" evidence="3">
    <location>
        <begin position="31"/>
        <end position="188"/>
    </location>
</feature>
<accession>A0A0W0V7M8</accession>
<dbReference type="Pfam" id="PF13505">
    <property type="entry name" value="OMP_b-brl"/>
    <property type="match status" value="1"/>
</dbReference>
<dbReference type="RefSeq" id="WP_232004041.1">
    <property type="nucleotide sequence ID" value="NZ_CAAAIC010000007.1"/>
</dbReference>
<comment type="caution">
    <text evidence="4">The sequence shown here is derived from an EMBL/GenBank/DDBJ whole genome shotgun (WGS) entry which is preliminary data.</text>
</comment>
<proteinExistence type="predicted"/>
<feature type="signal peptide" evidence="2">
    <location>
        <begin position="1"/>
        <end position="20"/>
    </location>
</feature>